<comment type="similarity">
    <text evidence="1">Belongs to the universal stress protein A family.</text>
</comment>
<sequence length="322" mass="34126">MTSAADEGFTALANARSRSRVFLGTYGTRLGTNVPGRLGFQINNVRGEHWERKTAMSDINPAPSVVVGVDGSTAATHAALWAIDEAVSRDIPLRLVYVIDSLDSAGPAVDEGSHAAARAALFDAYRAVEDTGKPVKIETEILWGRPLTKLMQESRYAVMVCVGSIGLNHARRGGGSVAATLAGSAMCPVAVIHRPPGGPATPEVSAIVAEVDNGSVLRHAFEEAGLREVPLRAIRAHVAETPDDVGDVNRLAQAQLSRRLARWTRLYPDVRVESTVVRGSIGRYLAASKEGQLFVTDSRTAEDLCGAYGAGCSVLTVRCGNL</sequence>
<gene>
    <name evidence="3" type="ORF">MSIMFB_01442</name>
</gene>
<organism evidence="3 4">
    <name type="scientific">Mycobacterium simulans</name>
    <dbReference type="NCBI Taxonomy" id="627089"/>
    <lineage>
        <taxon>Bacteria</taxon>
        <taxon>Bacillati</taxon>
        <taxon>Actinomycetota</taxon>
        <taxon>Actinomycetes</taxon>
        <taxon>Mycobacteriales</taxon>
        <taxon>Mycobacteriaceae</taxon>
        <taxon>Mycobacterium</taxon>
    </lineage>
</organism>
<reference evidence="3 4" key="1">
    <citation type="submission" date="2017-10" db="EMBL/GenBank/DDBJ databases">
        <authorList>
            <consortium name="Urmite Genomes"/>
        </authorList>
    </citation>
    <scope>NUCLEOTIDE SEQUENCE [LARGE SCALE GENOMIC DNA]</scope>
    <source>
        <strain evidence="3 4">FB-527</strain>
    </source>
</reference>
<dbReference type="InterPro" id="IPR006016">
    <property type="entry name" value="UspA"/>
</dbReference>
<evidence type="ECO:0000313" key="3">
    <source>
        <dbReference type="EMBL" id="SOJ53944.1"/>
    </source>
</evidence>
<dbReference type="Proteomes" id="UP000554965">
    <property type="component" value="Unassembled WGS sequence"/>
</dbReference>
<dbReference type="SUPFAM" id="SSF52402">
    <property type="entry name" value="Adenine nucleotide alpha hydrolases-like"/>
    <property type="match status" value="1"/>
</dbReference>
<evidence type="ECO:0000313" key="4">
    <source>
        <dbReference type="Proteomes" id="UP000554965"/>
    </source>
</evidence>
<keyword evidence="4" id="KW-1185">Reference proteome</keyword>
<dbReference type="PANTHER" id="PTHR46268:SF6">
    <property type="entry name" value="UNIVERSAL STRESS PROTEIN UP12"/>
    <property type="match status" value="1"/>
</dbReference>
<dbReference type="Pfam" id="PF00582">
    <property type="entry name" value="Usp"/>
    <property type="match status" value="1"/>
</dbReference>
<proteinExistence type="inferred from homology"/>
<protein>
    <submittedName>
        <fullName evidence="3">Universal stress protein</fullName>
    </submittedName>
</protein>
<dbReference type="AlphaFoldDB" id="A0A7Z7N9L6"/>
<accession>A0A7Z7N9L6</accession>
<dbReference type="PANTHER" id="PTHR46268">
    <property type="entry name" value="STRESS RESPONSE PROTEIN NHAX"/>
    <property type="match status" value="1"/>
</dbReference>
<evidence type="ECO:0000256" key="1">
    <source>
        <dbReference type="ARBA" id="ARBA00008791"/>
    </source>
</evidence>
<comment type="caution">
    <text evidence="3">The sequence shown here is derived from an EMBL/GenBank/DDBJ whole genome shotgun (WGS) entry which is preliminary data.</text>
</comment>
<dbReference type="Gene3D" id="3.40.50.620">
    <property type="entry name" value="HUPs"/>
    <property type="match status" value="2"/>
</dbReference>
<dbReference type="InterPro" id="IPR014729">
    <property type="entry name" value="Rossmann-like_a/b/a_fold"/>
</dbReference>
<feature type="domain" description="UspA" evidence="2">
    <location>
        <begin position="65"/>
        <end position="193"/>
    </location>
</feature>
<dbReference type="EMBL" id="OCTY01000002">
    <property type="protein sequence ID" value="SOJ53944.1"/>
    <property type="molecule type" value="Genomic_DNA"/>
</dbReference>
<evidence type="ECO:0000259" key="2">
    <source>
        <dbReference type="Pfam" id="PF00582"/>
    </source>
</evidence>
<name>A0A7Z7N9L6_9MYCO</name>